<evidence type="ECO:0000313" key="3">
    <source>
        <dbReference type="WBParaSite" id="nRc.2.0.1.t19137-RA"/>
    </source>
</evidence>
<protein>
    <submittedName>
        <fullName evidence="3">Uncharacterized protein</fullName>
    </submittedName>
</protein>
<sequence>MDEFQNKRRKYLDTLRRTFDTVEIRGVQSEDKRRKILTFGSQLIKLVEQDLEFSDQLIKISKLIQELKYYESNNYYRDDYDYDDDTISASSTSPKVPRNDDLSRSPDSDVFYGSPIFRRSNYGCATKTGVARTISLIAVEDNFCDSEICQNVHNCQNRHFSRQNSALRIPIKATKHRPRSKCATVMGGVPSDHLLHGTTTTTTVPPKSATPPSKKSSNQKEDYRKSMPSLFMQLVNLEKPPTTSSSSLHSPSSDSGLSSESNLSSGDESRHRKGDNKKNVKTNGKNNKNVILLKIGGDGDRSKEDFSFNFGVVALSLDDTKIQNEEKDEIFV</sequence>
<dbReference type="WBParaSite" id="nRc.2.0.1.t19137-RA">
    <property type="protein sequence ID" value="nRc.2.0.1.t19137-RA"/>
    <property type="gene ID" value="nRc.2.0.1.g19137"/>
</dbReference>
<feature type="region of interest" description="Disordered" evidence="1">
    <location>
        <begin position="88"/>
        <end position="107"/>
    </location>
</feature>
<feature type="compositionally biased region" description="Low complexity" evidence="1">
    <location>
        <begin position="198"/>
        <end position="216"/>
    </location>
</feature>
<name>A0A915J0C0_ROMCU</name>
<feature type="region of interest" description="Disordered" evidence="1">
    <location>
        <begin position="188"/>
        <end position="223"/>
    </location>
</feature>
<feature type="compositionally biased region" description="Low complexity" evidence="1">
    <location>
        <begin position="244"/>
        <end position="266"/>
    </location>
</feature>
<organism evidence="2 3">
    <name type="scientific">Romanomermis culicivorax</name>
    <name type="common">Nematode worm</name>
    <dbReference type="NCBI Taxonomy" id="13658"/>
    <lineage>
        <taxon>Eukaryota</taxon>
        <taxon>Metazoa</taxon>
        <taxon>Ecdysozoa</taxon>
        <taxon>Nematoda</taxon>
        <taxon>Enoplea</taxon>
        <taxon>Dorylaimia</taxon>
        <taxon>Mermithida</taxon>
        <taxon>Mermithoidea</taxon>
        <taxon>Mermithidae</taxon>
        <taxon>Romanomermis</taxon>
    </lineage>
</organism>
<feature type="region of interest" description="Disordered" evidence="1">
    <location>
        <begin position="239"/>
        <end position="285"/>
    </location>
</feature>
<reference evidence="3" key="1">
    <citation type="submission" date="2022-11" db="UniProtKB">
        <authorList>
            <consortium name="WormBaseParasite"/>
        </authorList>
    </citation>
    <scope>IDENTIFICATION</scope>
</reference>
<accession>A0A915J0C0</accession>
<keyword evidence="2" id="KW-1185">Reference proteome</keyword>
<evidence type="ECO:0000313" key="2">
    <source>
        <dbReference type="Proteomes" id="UP000887565"/>
    </source>
</evidence>
<evidence type="ECO:0000256" key="1">
    <source>
        <dbReference type="SAM" id="MobiDB-lite"/>
    </source>
</evidence>
<dbReference type="Proteomes" id="UP000887565">
    <property type="component" value="Unplaced"/>
</dbReference>
<proteinExistence type="predicted"/>
<feature type="compositionally biased region" description="Basic and acidic residues" evidence="1">
    <location>
        <begin position="97"/>
        <end position="107"/>
    </location>
</feature>
<dbReference type="AlphaFoldDB" id="A0A915J0C0"/>